<dbReference type="Pfam" id="PF01381">
    <property type="entry name" value="HTH_3"/>
    <property type="match status" value="1"/>
</dbReference>
<sequence length="95" mass="10586">MLMHNPPHPGEIIKELCLEPLGISVTEAADALGVSRKTLSSILNGRAGISPEMAVRLSIAFDTSAESWLEQQSQYQLWHAEQHRNELKVRRLIVA</sequence>
<dbReference type="CDD" id="cd00093">
    <property type="entry name" value="HTH_XRE"/>
    <property type="match status" value="1"/>
</dbReference>
<dbReference type="InterPro" id="IPR010982">
    <property type="entry name" value="Lambda_DNA-bd_dom_sf"/>
</dbReference>
<dbReference type="InterPro" id="IPR001387">
    <property type="entry name" value="Cro/C1-type_HTH"/>
</dbReference>
<dbReference type="EMBL" id="PIPJ01000003">
    <property type="protein sequence ID" value="RUO21274.1"/>
    <property type="molecule type" value="Genomic_DNA"/>
</dbReference>
<proteinExistence type="predicted"/>
<dbReference type="NCBIfam" id="TIGR02607">
    <property type="entry name" value="antidote_HigA"/>
    <property type="match status" value="1"/>
</dbReference>
<keyword evidence="4" id="KW-1185">Reference proteome</keyword>
<accession>A0A432VX34</accession>
<dbReference type="RefSeq" id="WP_126766967.1">
    <property type="nucleotide sequence ID" value="NZ_PIPJ01000003.1"/>
</dbReference>
<dbReference type="InterPro" id="IPR013430">
    <property type="entry name" value="Toxin_antidote_HigA"/>
</dbReference>
<dbReference type="PROSITE" id="PS50943">
    <property type="entry name" value="HTH_CROC1"/>
    <property type="match status" value="1"/>
</dbReference>
<evidence type="ECO:0000313" key="4">
    <source>
        <dbReference type="Proteomes" id="UP000288395"/>
    </source>
</evidence>
<dbReference type="AlphaFoldDB" id="A0A432VX34"/>
<keyword evidence="1" id="KW-0238">DNA-binding</keyword>
<organism evidence="3 4">
    <name type="scientific">Aliidiomarina iranensis</name>
    <dbReference type="NCBI Taxonomy" id="1434071"/>
    <lineage>
        <taxon>Bacteria</taxon>
        <taxon>Pseudomonadati</taxon>
        <taxon>Pseudomonadota</taxon>
        <taxon>Gammaproteobacteria</taxon>
        <taxon>Alteromonadales</taxon>
        <taxon>Idiomarinaceae</taxon>
        <taxon>Aliidiomarina</taxon>
    </lineage>
</organism>
<dbReference type="PANTHER" id="PTHR36924">
    <property type="entry name" value="ANTITOXIN HIGA-1"/>
    <property type="match status" value="1"/>
</dbReference>
<dbReference type="SMART" id="SM00530">
    <property type="entry name" value="HTH_XRE"/>
    <property type="match status" value="1"/>
</dbReference>
<dbReference type="Proteomes" id="UP000288395">
    <property type="component" value="Unassembled WGS sequence"/>
</dbReference>
<evidence type="ECO:0000259" key="2">
    <source>
        <dbReference type="PROSITE" id="PS50943"/>
    </source>
</evidence>
<protein>
    <submittedName>
        <fullName evidence="3">Addiction module antidote protein, HigA family</fullName>
    </submittedName>
</protein>
<dbReference type="GO" id="GO:0003677">
    <property type="term" value="F:DNA binding"/>
    <property type="evidence" value="ECO:0007669"/>
    <property type="project" value="UniProtKB-KW"/>
</dbReference>
<gene>
    <name evidence="3" type="primary">higA</name>
    <name evidence="3" type="ORF">CWE08_06765</name>
</gene>
<dbReference type="SUPFAM" id="SSF47413">
    <property type="entry name" value="lambda repressor-like DNA-binding domains"/>
    <property type="match status" value="1"/>
</dbReference>
<evidence type="ECO:0000256" key="1">
    <source>
        <dbReference type="ARBA" id="ARBA00023125"/>
    </source>
</evidence>
<name>A0A432VX34_9GAMM</name>
<evidence type="ECO:0000313" key="3">
    <source>
        <dbReference type="EMBL" id="RUO21274.1"/>
    </source>
</evidence>
<dbReference type="PANTHER" id="PTHR36924:SF1">
    <property type="entry name" value="ANTITOXIN HIGA-1"/>
    <property type="match status" value="1"/>
</dbReference>
<dbReference type="OrthoDB" id="9793869at2"/>
<reference evidence="4" key="1">
    <citation type="journal article" date="2018" name="Front. Microbiol.">
        <title>Genome-Based Analysis Reveals the Taxonomy and Diversity of the Family Idiomarinaceae.</title>
        <authorList>
            <person name="Liu Y."/>
            <person name="Lai Q."/>
            <person name="Shao Z."/>
        </authorList>
    </citation>
    <scope>NUCLEOTIDE SEQUENCE [LARGE SCALE GENOMIC DNA]</scope>
    <source>
        <strain evidence="4">GBPy7</strain>
    </source>
</reference>
<feature type="domain" description="HTH cro/C1-type" evidence="2">
    <location>
        <begin position="13"/>
        <end position="68"/>
    </location>
</feature>
<comment type="caution">
    <text evidence="3">The sequence shown here is derived from an EMBL/GenBank/DDBJ whole genome shotgun (WGS) entry which is preliminary data.</text>
</comment>
<dbReference type="Gene3D" id="1.10.260.40">
    <property type="entry name" value="lambda repressor-like DNA-binding domains"/>
    <property type="match status" value="1"/>
</dbReference>